<organism evidence="5 6">
    <name type="scientific">Bradyrhizobium manausense</name>
    <dbReference type="NCBI Taxonomy" id="989370"/>
    <lineage>
        <taxon>Bacteria</taxon>
        <taxon>Pseudomonadati</taxon>
        <taxon>Pseudomonadota</taxon>
        <taxon>Alphaproteobacteria</taxon>
        <taxon>Hyphomicrobiales</taxon>
        <taxon>Nitrobacteraceae</taxon>
        <taxon>Bradyrhizobium</taxon>
    </lineage>
</organism>
<reference evidence="5 6" key="1">
    <citation type="submission" date="2015-09" db="EMBL/GenBank/DDBJ databases">
        <title>Draft Genome Sequence of Bradyrhizobium manausense Strain BR 3351T, a Novel Symbiotic Nitrogen-Fixing Alphaproteobacterium Isolated from Brazilian Amazon Rain Forest.</title>
        <authorList>
            <person name="De Araujo J.L."/>
            <person name="Zilli J.E."/>
        </authorList>
    </citation>
    <scope>NUCLEOTIDE SEQUENCE [LARGE SCALE GENOMIC DNA]</scope>
    <source>
        <strain evidence="5 6">BR3351</strain>
    </source>
</reference>
<keyword evidence="4" id="KW-0460">Magnesium</keyword>
<dbReference type="AlphaFoldDB" id="A0A0R3CR97"/>
<dbReference type="InterPro" id="IPR023214">
    <property type="entry name" value="HAD_sf"/>
</dbReference>
<evidence type="ECO:0000313" key="5">
    <source>
        <dbReference type="EMBL" id="KRQ00281.1"/>
    </source>
</evidence>
<dbReference type="RefSeq" id="WP_057759802.1">
    <property type="nucleotide sequence ID" value="NZ_LJYG01000116.1"/>
</dbReference>
<dbReference type="GO" id="GO:0046872">
    <property type="term" value="F:metal ion binding"/>
    <property type="evidence" value="ECO:0007669"/>
    <property type="project" value="UniProtKB-KW"/>
</dbReference>
<dbReference type="STRING" id="989370.AOQ71_41920"/>
<dbReference type="OrthoDB" id="9797743at2"/>
<dbReference type="SUPFAM" id="SSF56784">
    <property type="entry name" value="HAD-like"/>
    <property type="match status" value="1"/>
</dbReference>
<dbReference type="SFLD" id="SFLDG01129">
    <property type="entry name" value="C1.5:_HAD__Beta-PGM__Phosphata"/>
    <property type="match status" value="1"/>
</dbReference>
<dbReference type="EMBL" id="LJYG01000116">
    <property type="protein sequence ID" value="KRQ00281.1"/>
    <property type="molecule type" value="Genomic_DNA"/>
</dbReference>
<name>A0A0R3CR97_9BRAD</name>
<keyword evidence="6" id="KW-1185">Reference proteome</keyword>
<dbReference type="SFLD" id="SFLDS00003">
    <property type="entry name" value="Haloacid_Dehalogenase"/>
    <property type="match status" value="1"/>
</dbReference>
<dbReference type="GO" id="GO:0016740">
    <property type="term" value="F:transferase activity"/>
    <property type="evidence" value="ECO:0007669"/>
    <property type="project" value="UniProtKB-KW"/>
</dbReference>
<dbReference type="InterPro" id="IPR051600">
    <property type="entry name" value="Beta-PGM-like"/>
</dbReference>
<gene>
    <name evidence="5" type="ORF">AOQ71_41920</name>
</gene>
<protein>
    <submittedName>
        <fullName evidence="5">Sugar transferase</fullName>
    </submittedName>
</protein>
<dbReference type="PANTHER" id="PTHR46193:SF10">
    <property type="entry name" value="6-PHOSPHOGLUCONATE PHOSPHATASE"/>
    <property type="match status" value="1"/>
</dbReference>
<dbReference type="Gene3D" id="1.10.150.240">
    <property type="entry name" value="Putative phosphatase, domain 2"/>
    <property type="match status" value="1"/>
</dbReference>
<evidence type="ECO:0000313" key="6">
    <source>
        <dbReference type="Proteomes" id="UP000051936"/>
    </source>
</evidence>
<dbReference type="NCBIfam" id="TIGR01509">
    <property type="entry name" value="HAD-SF-IA-v3"/>
    <property type="match status" value="1"/>
</dbReference>
<comment type="similarity">
    <text evidence="2">Belongs to the HAD-like hydrolase superfamily. CbbY/CbbZ/Gph/YieH family.</text>
</comment>
<evidence type="ECO:0000256" key="2">
    <source>
        <dbReference type="ARBA" id="ARBA00006171"/>
    </source>
</evidence>
<dbReference type="InterPro" id="IPR006439">
    <property type="entry name" value="HAD-SF_hydro_IA"/>
</dbReference>
<dbReference type="InterPro" id="IPR036412">
    <property type="entry name" value="HAD-like_sf"/>
</dbReference>
<sequence length="226" mass="23770">MNIRLTPELIIFDSDGVLVDSEIIALTVFARVAAEEGVAISVEDAIRSFRGVKMADCVSEIERRLGRGVRETFVADVRQATALAFDAELKPVEGIHDALAEIKVPVCVASNGPMSKLTHALGLTRLLAHFQGRIFSAYEVGSWKPDPGLFLHAAQTMGAHPSACVVVEDSLAGARAAKAAGMKVLGFAGGHPGAAQELAAICDDVFHRMGDLPALLADPVESEGSA</sequence>
<accession>A0A0R3CR97</accession>
<keyword evidence="3" id="KW-0479">Metal-binding</keyword>
<dbReference type="CDD" id="cd07526">
    <property type="entry name" value="HAD_BPGM_like"/>
    <property type="match status" value="1"/>
</dbReference>
<dbReference type="Pfam" id="PF00702">
    <property type="entry name" value="Hydrolase"/>
    <property type="match status" value="1"/>
</dbReference>
<dbReference type="PRINTS" id="PR00413">
    <property type="entry name" value="HADHALOGNASE"/>
</dbReference>
<dbReference type="NCBIfam" id="TIGR01549">
    <property type="entry name" value="HAD-SF-IA-v1"/>
    <property type="match status" value="1"/>
</dbReference>
<evidence type="ECO:0000256" key="4">
    <source>
        <dbReference type="ARBA" id="ARBA00022842"/>
    </source>
</evidence>
<dbReference type="InterPro" id="IPR023198">
    <property type="entry name" value="PGP-like_dom2"/>
</dbReference>
<dbReference type="PANTHER" id="PTHR46193">
    <property type="entry name" value="6-PHOSPHOGLUCONATE PHOSPHATASE"/>
    <property type="match status" value="1"/>
</dbReference>
<dbReference type="Proteomes" id="UP000051936">
    <property type="component" value="Unassembled WGS sequence"/>
</dbReference>
<evidence type="ECO:0000256" key="3">
    <source>
        <dbReference type="ARBA" id="ARBA00022723"/>
    </source>
</evidence>
<evidence type="ECO:0000256" key="1">
    <source>
        <dbReference type="ARBA" id="ARBA00001946"/>
    </source>
</evidence>
<dbReference type="SFLD" id="SFLDG01135">
    <property type="entry name" value="C1.5.6:_HAD__Beta-PGM__Phospha"/>
    <property type="match status" value="1"/>
</dbReference>
<keyword evidence="5" id="KW-0808">Transferase</keyword>
<dbReference type="Gene3D" id="3.40.50.1000">
    <property type="entry name" value="HAD superfamily/HAD-like"/>
    <property type="match status" value="1"/>
</dbReference>
<comment type="caution">
    <text evidence="5">The sequence shown here is derived from an EMBL/GenBank/DDBJ whole genome shotgun (WGS) entry which is preliminary data.</text>
</comment>
<proteinExistence type="inferred from homology"/>
<comment type="cofactor">
    <cofactor evidence="1">
        <name>Mg(2+)</name>
        <dbReference type="ChEBI" id="CHEBI:18420"/>
    </cofactor>
</comment>